<dbReference type="PANTHER" id="PTHR37823">
    <property type="entry name" value="CYTOCHROME C-553-LIKE"/>
    <property type="match status" value="1"/>
</dbReference>
<dbReference type="Gene3D" id="1.10.760.10">
    <property type="entry name" value="Cytochrome c-like domain"/>
    <property type="match status" value="1"/>
</dbReference>
<dbReference type="InterPro" id="IPR012218">
    <property type="entry name" value="Cyt_c_BACSU-c550-type"/>
</dbReference>
<dbReference type="Proteomes" id="UP001516662">
    <property type="component" value="Unassembled WGS sequence"/>
</dbReference>
<sequence length="110" mass="10836">MKKKLLALLFGTSLVLAACGGGGDNAAEPADTGDAGATTANAEKIYQQSCAACHGGDLTGGAGPALNAVGSKYSQEEIESIILKGQGIMQGGIVKGEEATAVAAWLAGKQ</sequence>
<organism evidence="9 10">
    <name type="scientific">Litchfieldia luteola</name>
    <dbReference type="NCBI Taxonomy" id="682179"/>
    <lineage>
        <taxon>Bacteria</taxon>
        <taxon>Bacillati</taxon>
        <taxon>Bacillota</taxon>
        <taxon>Bacilli</taxon>
        <taxon>Bacillales</taxon>
        <taxon>Bacillaceae</taxon>
        <taxon>Litchfieldia</taxon>
    </lineage>
</organism>
<keyword evidence="4" id="KW-0249">Electron transport</keyword>
<keyword evidence="2 6" id="KW-0349">Heme</keyword>
<evidence type="ECO:0000256" key="4">
    <source>
        <dbReference type="ARBA" id="ARBA00022982"/>
    </source>
</evidence>
<dbReference type="Pfam" id="PF13442">
    <property type="entry name" value="Cytochrome_CBB3"/>
    <property type="match status" value="1"/>
</dbReference>
<protein>
    <submittedName>
        <fullName evidence="9">C-type cytochrome</fullName>
    </submittedName>
</protein>
<dbReference type="EMBL" id="JADCLJ010000007">
    <property type="protein sequence ID" value="MBE4907037.1"/>
    <property type="molecule type" value="Genomic_DNA"/>
</dbReference>
<keyword evidence="3 6" id="KW-0479">Metal-binding</keyword>
<dbReference type="InterPro" id="IPR036909">
    <property type="entry name" value="Cyt_c-like_dom_sf"/>
</dbReference>
<evidence type="ECO:0000256" key="5">
    <source>
        <dbReference type="ARBA" id="ARBA00023004"/>
    </source>
</evidence>
<evidence type="ECO:0000256" key="6">
    <source>
        <dbReference type="PROSITE-ProRule" id="PRU00433"/>
    </source>
</evidence>
<dbReference type="InterPro" id="IPR051811">
    <property type="entry name" value="Cytochrome_c550/c551-like"/>
</dbReference>
<evidence type="ECO:0000259" key="8">
    <source>
        <dbReference type="PROSITE" id="PS51007"/>
    </source>
</evidence>
<evidence type="ECO:0000256" key="2">
    <source>
        <dbReference type="ARBA" id="ARBA00022617"/>
    </source>
</evidence>
<dbReference type="InterPro" id="IPR009056">
    <property type="entry name" value="Cyt_c-like_dom"/>
</dbReference>
<comment type="caution">
    <text evidence="9">The sequence shown here is derived from an EMBL/GenBank/DDBJ whole genome shotgun (WGS) entry which is preliminary data.</text>
</comment>
<evidence type="ECO:0000256" key="7">
    <source>
        <dbReference type="SAM" id="SignalP"/>
    </source>
</evidence>
<evidence type="ECO:0000256" key="3">
    <source>
        <dbReference type="ARBA" id="ARBA00022723"/>
    </source>
</evidence>
<evidence type="ECO:0000313" key="10">
    <source>
        <dbReference type="Proteomes" id="UP001516662"/>
    </source>
</evidence>
<accession>A0ABR9QEX6</accession>
<reference evidence="9 10" key="1">
    <citation type="submission" date="2020-10" db="EMBL/GenBank/DDBJ databases">
        <title>Bacillus sp. HD4P25, an endophyte from a halophyte.</title>
        <authorList>
            <person name="Sun J.-Q."/>
        </authorList>
    </citation>
    <scope>NUCLEOTIDE SEQUENCE [LARGE SCALE GENOMIC DNA]</scope>
    <source>
        <strain evidence="9 10">YIM 93174</strain>
    </source>
</reference>
<dbReference type="NCBIfam" id="NF045774">
    <property type="entry name" value="cytochro_C551"/>
    <property type="match status" value="1"/>
</dbReference>
<proteinExistence type="predicted"/>
<dbReference type="PROSITE" id="PS51257">
    <property type="entry name" value="PROKAR_LIPOPROTEIN"/>
    <property type="match status" value="1"/>
</dbReference>
<evidence type="ECO:0000313" key="9">
    <source>
        <dbReference type="EMBL" id="MBE4907037.1"/>
    </source>
</evidence>
<feature type="signal peptide" evidence="7">
    <location>
        <begin position="1"/>
        <end position="17"/>
    </location>
</feature>
<dbReference type="SUPFAM" id="SSF46626">
    <property type="entry name" value="Cytochrome c"/>
    <property type="match status" value="1"/>
</dbReference>
<evidence type="ECO:0000256" key="1">
    <source>
        <dbReference type="ARBA" id="ARBA00022448"/>
    </source>
</evidence>
<dbReference type="RefSeq" id="WP_193534514.1">
    <property type="nucleotide sequence ID" value="NZ_JADCLJ010000007.1"/>
</dbReference>
<dbReference type="PROSITE" id="PS51007">
    <property type="entry name" value="CYTC"/>
    <property type="match status" value="1"/>
</dbReference>
<keyword evidence="5 6" id="KW-0408">Iron</keyword>
<feature type="chain" id="PRO_5045282830" evidence="7">
    <location>
        <begin position="18"/>
        <end position="110"/>
    </location>
</feature>
<dbReference type="PIRSF" id="PIRSF000025">
    <property type="entry name" value="Cytc_Bsub_c550"/>
    <property type="match status" value="1"/>
</dbReference>
<feature type="domain" description="Cytochrome c" evidence="8">
    <location>
        <begin position="37"/>
        <end position="110"/>
    </location>
</feature>
<keyword evidence="1" id="KW-0813">Transport</keyword>
<keyword evidence="7" id="KW-0732">Signal</keyword>
<keyword evidence="10" id="KW-1185">Reference proteome</keyword>
<gene>
    <name evidence="9" type="ORF">IMZ08_03070</name>
</gene>
<name>A0ABR9QEX6_9BACI</name>
<dbReference type="PANTHER" id="PTHR37823:SF3">
    <property type="entry name" value="CYTOCHROME C-551"/>
    <property type="match status" value="1"/>
</dbReference>
<dbReference type="InterPro" id="IPR054782">
    <property type="entry name" value="Cytochro_C551"/>
</dbReference>